<gene>
    <name evidence="1" type="ORF">GSPATT00037714001</name>
</gene>
<keyword evidence="2" id="KW-1185">Reference proteome</keyword>
<dbReference type="RefSeq" id="XP_001436672.1">
    <property type="nucleotide sequence ID" value="XM_001436635.1"/>
</dbReference>
<dbReference type="KEGG" id="ptm:GSPATT00037714001"/>
<organism evidence="1 2">
    <name type="scientific">Paramecium tetraurelia</name>
    <dbReference type="NCBI Taxonomy" id="5888"/>
    <lineage>
        <taxon>Eukaryota</taxon>
        <taxon>Sar</taxon>
        <taxon>Alveolata</taxon>
        <taxon>Ciliophora</taxon>
        <taxon>Intramacronucleata</taxon>
        <taxon>Oligohymenophorea</taxon>
        <taxon>Peniculida</taxon>
        <taxon>Parameciidae</taxon>
        <taxon>Paramecium</taxon>
    </lineage>
</organism>
<dbReference type="GeneID" id="5022457"/>
<accession>A0CEQ8</accession>
<proteinExistence type="predicted"/>
<evidence type="ECO:0000313" key="1">
    <source>
        <dbReference type="EMBL" id="CAK69275.1"/>
    </source>
</evidence>
<dbReference type="AlphaFoldDB" id="A0CEQ8"/>
<dbReference type="EMBL" id="CT868066">
    <property type="protein sequence ID" value="CAK69275.1"/>
    <property type="molecule type" value="Genomic_DNA"/>
</dbReference>
<dbReference type="Proteomes" id="UP000000600">
    <property type="component" value="Unassembled WGS sequence"/>
</dbReference>
<dbReference type="HOGENOM" id="CLU_1996988_0_0_1"/>
<sequence>MNSTSNQLRKTLLAIWKLLLRILEREQHKRSRYYGIHFVNLLFKLKIEQHNTYSWLDGRLGSAQVIGKLIVRMVRDSINGRMGSYNGEFCSRYKTWIWSLCMGREKKIRMILGEWQTAWDGKMKR</sequence>
<protein>
    <submittedName>
        <fullName evidence="1">Uncharacterized protein</fullName>
    </submittedName>
</protein>
<name>A0CEQ8_PARTE</name>
<reference evidence="1 2" key="1">
    <citation type="journal article" date="2006" name="Nature">
        <title>Global trends of whole-genome duplications revealed by the ciliate Paramecium tetraurelia.</title>
        <authorList>
            <consortium name="Genoscope"/>
            <person name="Aury J.-M."/>
            <person name="Jaillon O."/>
            <person name="Duret L."/>
            <person name="Noel B."/>
            <person name="Jubin C."/>
            <person name="Porcel B.M."/>
            <person name="Segurens B."/>
            <person name="Daubin V."/>
            <person name="Anthouard V."/>
            <person name="Aiach N."/>
            <person name="Arnaiz O."/>
            <person name="Billaut A."/>
            <person name="Beisson J."/>
            <person name="Blanc I."/>
            <person name="Bouhouche K."/>
            <person name="Camara F."/>
            <person name="Duharcourt S."/>
            <person name="Guigo R."/>
            <person name="Gogendeau D."/>
            <person name="Katinka M."/>
            <person name="Keller A.-M."/>
            <person name="Kissmehl R."/>
            <person name="Klotz C."/>
            <person name="Koll F."/>
            <person name="Le Moue A."/>
            <person name="Lepere C."/>
            <person name="Malinsky S."/>
            <person name="Nowacki M."/>
            <person name="Nowak J.K."/>
            <person name="Plattner H."/>
            <person name="Poulain J."/>
            <person name="Ruiz F."/>
            <person name="Serrano V."/>
            <person name="Zagulski M."/>
            <person name="Dessen P."/>
            <person name="Betermier M."/>
            <person name="Weissenbach J."/>
            <person name="Scarpelli C."/>
            <person name="Schachter V."/>
            <person name="Sperling L."/>
            <person name="Meyer E."/>
            <person name="Cohen J."/>
            <person name="Wincker P."/>
        </authorList>
    </citation>
    <scope>NUCLEOTIDE SEQUENCE [LARGE SCALE GENOMIC DNA]</scope>
    <source>
        <strain evidence="1 2">Stock d4-2</strain>
    </source>
</reference>
<dbReference type="InParanoid" id="A0CEQ8"/>
<evidence type="ECO:0000313" key="2">
    <source>
        <dbReference type="Proteomes" id="UP000000600"/>
    </source>
</evidence>